<evidence type="ECO:0000313" key="3">
    <source>
        <dbReference type="Proteomes" id="UP000321393"/>
    </source>
</evidence>
<reference evidence="3 4" key="1">
    <citation type="submission" date="2019-08" db="EMBL/GenBank/DDBJ databases">
        <title>Draft genome sequences of two oriental melons (Cucumis melo L. var makuwa).</title>
        <authorList>
            <person name="Kwon S.-Y."/>
        </authorList>
    </citation>
    <scope>NUCLEOTIDE SEQUENCE [LARGE SCALE GENOMIC DNA]</scope>
    <source>
        <strain evidence="4">cv. Chang Bougi</strain>
        <strain evidence="3">cv. SW 3</strain>
        <tissue evidence="2">Leaf</tissue>
    </source>
</reference>
<dbReference type="Proteomes" id="UP000321393">
    <property type="component" value="Unassembled WGS sequence"/>
</dbReference>
<accession>A0A5D3BX92</accession>
<proteinExistence type="predicted"/>
<dbReference type="EMBL" id="SSTD01014912">
    <property type="protein sequence ID" value="TYK03598.1"/>
    <property type="molecule type" value="Genomic_DNA"/>
</dbReference>
<evidence type="ECO:0000313" key="2">
    <source>
        <dbReference type="EMBL" id="TYK03598.1"/>
    </source>
</evidence>
<dbReference type="Proteomes" id="UP000321947">
    <property type="component" value="Unassembled WGS sequence"/>
</dbReference>
<name>A0A5D3BX92_CUCMM</name>
<sequence>MLCIGPLVSASPIWAEQGGLIGFLISLLSSYAYGRHANNIQGLDSVLKGTTYLLTLKRVGVSSILHPMSLAIYLVLPLKWEAYWPTSLSCLTYVDLRVIPFEQKFIVSSGLRLSYLGHHN</sequence>
<dbReference type="AlphaFoldDB" id="A0A5D3BX92"/>
<organism evidence="2 4">
    <name type="scientific">Cucumis melo var. makuwa</name>
    <name type="common">Oriental melon</name>
    <dbReference type="NCBI Taxonomy" id="1194695"/>
    <lineage>
        <taxon>Eukaryota</taxon>
        <taxon>Viridiplantae</taxon>
        <taxon>Streptophyta</taxon>
        <taxon>Embryophyta</taxon>
        <taxon>Tracheophyta</taxon>
        <taxon>Spermatophyta</taxon>
        <taxon>Magnoliopsida</taxon>
        <taxon>eudicotyledons</taxon>
        <taxon>Gunneridae</taxon>
        <taxon>Pentapetalae</taxon>
        <taxon>rosids</taxon>
        <taxon>fabids</taxon>
        <taxon>Cucurbitales</taxon>
        <taxon>Cucurbitaceae</taxon>
        <taxon>Benincaseae</taxon>
        <taxon>Cucumis</taxon>
    </lineage>
</organism>
<comment type="caution">
    <text evidence="2">The sequence shown here is derived from an EMBL/GenBank/DDBJ whole genome shotgun (WGS) entry which is preliminary data.</text>
</comment>
<protein>
    <submittedName>
        <fullName evidence="2">Uncharacterized protein</fullName>
    </submittedName>
</protein>
<evidence type="ECO:0000313" key="1">
    <source>
        <dbReference type="EMBL" id="KAA0035081.1"/>
    </source>
</evidence>
<evidence type="ECO:0000313" key="4">
    <source>
        <dbReference type="Proteomes" id="UP000321947"/>
    </source>
</evidence>
<dbReference type="EMBL" id="SSTE01020204">
    <property type="protein sequence ID" value="KAA0035081.1"/>
    <property type="molecule type" value="Genomic_DNA"/>
</dbReference>
<gene>
    <name evidence="2" type="ORF">E5676_scaffold1369G00120</name>
    <name evidence="1" type="ORF">E6C27_scaffold57G001500</name>
</gene>